<dbReference type="InterPro" id="IPR000595">
    <property type="entry name" value="cNMP-bd_dom"/>
</dbReference>
<feature type="domain" description="Cyclic nucleotide-binding" evidence="1">
    <location>
        <begin position="28"/>
        <end position="114"/>
    </location>
</feature>
<dbReference type="EMBL" id="JASZ02000047">
    <property type="protein sequence ID" value="OWK97054.1"/>
    <property type="molecule type" value="Genomic_DNA"/>
</dbReference>
<dbReference type="Gene3D" id="2.60.120.10">
    <property type="entry name" value="Jelly Rolls"/>
    <property type="match status" value="1"/>
</dbReference>
<proteinExistence type="predicted"/>
<comment type="caution">
    <text evidence="2">The sequence shown here is derived from an EMBL/GenBank/DDBJ whole genome shotgun (WGS) entry which is preliminary data.</text>
</comment>
<evidence type="ECO:0000313" key="2">
    <source>
        <dbReference type="EMBL" id="OWK97054.1"/>
    </source>
</evidence>
<dbReference type="SUPFAM" id="SSF51206">
    <property type="entry name" value="cAMP-binding domain-like"/>
    <property type="match status" value="1"/>
</dbReference>
<reference evidence="2 3" key="2">
    <citation type="submission" date="2017-05" db="EMBL/GenBank/DDBJ databases">
        <title>Genome of Chryseobacterium haifense.</title>
        <authorList>
            <person name="Newman J.D."/>
        </authorList>
    </citation>
    <scope>NUCLEOTIDE SEQUENCE [LARGE SCALE GENOMIC DNA]</scope>
    <source>
        <strain evidence="2 3">DSM 19056</strain>
    </source>
</reference>
<dbReference type="Proteomes" id="UP000197587">
    <property type="component" value="Unassembled WGS sequence"/>
</dbReference>
<protein>
    <recommendedName>
        <fullName evidence="1">Cyclic nucleotide-binding domain-containing protein</fullName>
    </recommendedName>
</protein>
<dbReference type="AlphaFoldDB" id="A0A246B7D6"/>
<organism evidence="2 3">
    <name type="scientific">Kaistella haifensis DSM 19056</name>
    <dbReference type="NCBI Taxonomy" id="1450526"/>
    <lineage>
        <taxon>Bacteria</taxon>
        <taxon>Pseudomonadati</taxon>
        <taxon>Bacteroidota</taxon>
        <taxon>Flavobacteriia</taxon>
        <taxon>Flavobacteriales</taxon>
        <taxon>Weeksellaceae</taxon>
        <taxon>Chryseobacterium group</taxon>
        <taxon>Kaistella</taxon>
    </lineage>
</organism>
<name>A0A246B7D6_9FLAO</name>
<gene>
    <name evidence="2" type="ORF">AP75_13270</name>
</gene>
<dbReference type="InterPro" id="IPR018490">
    <property type="entry name" value="cNMP-bd_dom_sf"/>
</dbReference>
<dbReference type="RefSeq" id="WP_088264957.1">
    <property type="nucleotide sequence ID" value="NZ_JASZ02000047.1"/>
</dbReference>
<dbReference type="Pfam" id="PF00027">
    <property type="entry name" value="cNMP_binding"/>
    <property type="match status" value="1"/>
</dbReference>
<keyword evidence="3" id="KW-1185">Reference proteome</keyword>
<accession>A0A246B7D6</accession>
<dbReference type="CDD" id="cd00038">
    <property type="entry name" value="CAP_ED"/>
    <property type="match status" value="1"/>
</dbReference>
<reference evidence="2 3" key="1">
    <citation type="submission" date="2014-01" db="EMBL/GenBank/DDBJ databases">
        <authorList>
            <consortium name="Genome Consortium for Active Teaching"/>
            <person name="Sontag T.C."/>
            <person name="Newman J.D."/>
        </authorList>
    </citation>
    <scope>NUCLEOTIDE SEQUENCE [LARGE SCALE GENOMIC DNA]</scope>
    <source>
        <strain evidence="2 3">DSM 19056</strain>
    </source>
</reference>
<evidence type="ECO:0000313" key="3">
    <source>
        <dbReference type="Proteomes" id="UP000197587"/>
    </source>
</evidence>
<evidence type="ECO:0000259" key="1">
    <source>
        <dbReference type="Pfam" id="PF00027"/>
    </source>
</evidence>
<sequence>MTFPEMLATYITIDDDIRSFLNTQTEKISVKKGTVISDQNTLNRKVYFVEKGLLRSFYFEKGKDITTNFYPENSILANKDTIFEKIPARHSIEALEDSEIVCFRYSKMEELCETSLTIANFSRRVLGLLMTNMERRINSLQYMTAKEKYIQLLEDKSDILLRAPLGMIATYLGISQETLSRIRSEV</sequence>
<dbReference type="InterPro" id="IPR014710">
    <property type="entry name" value="RmlC-like_jellyroll"/>
</dbReference>